<feature type="non-terminal residue" evidence="2">
    <location>
        <position position="411"/>
    </location>
</feature>
<evidence type="ECO:0000259" key="1">
    <source>
        <dbReference type="Pfam" id="PF14238"/>
    </source>
</evidence>
<name>A0A9D1DYE7_9FIRM</name>
<sequence length="411" mass="45369">MAEKARKKSKKVRNLIIGLVVLLLLAAALVVLLLTTSAPEEEAESSAYESTLVDLVVSEADDINELTVENAGGGFDIIRVSEATEDEDAVYGIEELESFLTDESELSSIIDQFANVSAMRLIEENAPDIAKYGLDDPTYVVTTYYDDGTTHTFTVGDTLPTDNGAYMMIDDDPNVYSMGDTKMSRLDYTALDFMDLNVIDEWESYTDDDGNEVTAPTIEYLQVTGGTLEDVFRMEPIDTEEESSLASSYGSTYRIVSPIESDFRVKTNTEGGDDNAVYTTGLQSLTALSVEAINPTEEDMAAYGLDEPYCTIEFSRDGTEHTWLVGDALTTEDGTAAHYFYSEDQPVIYVVADSSLPWISMNLDELYTPQQLLPYIDDVGQIDLMVYGETYTFEIDAADPDDEDSDIVPHL</sequence>
<gene>
    <name evidence="2" type="ORF">IAB37_07070</name>
</gene>
<dbReference type="Proteomes" id="UP000824241">
    <property type="component" value="Unassembled WGS sequence"/>
</dbReference>
<comment type="caution">
    <text evidence="2">The sequence shown here is derived from an EMBL/GenBank/DDBJ whole genome shotgun (WGS) entry which is preliminary data.</text>
</comment>
<organism evidence="2 3">
    <name type="scientific">Candidatus Faecivivens stercoravium</name>
    <dbReference type="NCBI Taxonomy" id="2840803"/>
    <lineage>
        <taxon>Bacteria</taxon>
        <taxon>Bacillati</taxon>
        <taxon>Bacillota</taxon>
        <taxon>Clostridia</taxon>
        <taxon>Eubacteriales</taxon>
        <taxon>Oscillospiraceae</taxon>
        <taxon>Oscillospiraceae incertae sedis</taxon>
        <taxon>Candidatus Faecivivens</taxon>
    </lineage>
</organism>
<proteinExistence type="predicted"/>
<feature type="domain" description="DUF4340" evidence="1">
    <location>
        <begin position="97"/>
        <end position="199"/>
    </location>
</feature>
<evidence type="ECO:0000313" key="3">
    <source>
        <dbReference type="Proteomes" id="UP000824241"/>
    </source>
</evidence>
<evidence type="ECO:0000313" key="2">
    <source>
        <dbReference type="EMBL" id="HIR61316.1"/>
    </source>
</evidence>
<dbReference type="InterPro" id="IPR025641">
    <property type="entry name" value="DUF4340"/>
</dbReference>
<dbReference type="AlphaFoldDB" id="A0A9D1DYE7"/>
<protein>
    <submittedName>
        <fullName evidence="2">DUF4340 domain-containing protein</fullName>
    </submittedName>
</protein>
<feature type="domain" description="DUF4340" evidence="1">
    <location>
        <begin position="282"/>
        <end position="403"/>
    </location>
</feature>
<dbReference type="EMBL" id="DVHA01000224">
    <property type="protein sequence ID" value="HIR61316.1"/>
    <property type="molecule type" value="Genomic_DNA"/>
</dbReference>
<reference evidence="2" key="2">
    <citation type="journal article" date="2021" name="PeerJ">
        <title>Extensive microbial diversity within the chicken gut microbiome revealed by metagenomics and culture.</title>
        <authorList>
            <person name="Gilroy R."/>
            <person name="Ravi A."/>
            <person name="Getino M."/>
            <person name="Pursley I."/>
            <person name="Horton D.L."/>
            <person name="Alikhan N.F."/>
            <person name="Baker D."/>
            <person name="Gharbi K."/>
            <person name="Hall N."/>
            <person name="Watson M."/>
            <person name="Adriaenssens E.M."/>
            <person name="Foster-Nyarko E."/>
            <person name="Jarju S."/>
            <person name="Secka A."/>
            <person name="Antonio M."/>
            <person name="Oren A."/>
            <person name="Chaudhuri R.R."/>
            <person name="La Ragione R."/>
            <person name="Hildebrand F."/>
            <person name="Pallen M.J."/>
        </authorList>
    </citation>
    <scope>NUCLEOTIDE SEQUENCE</scope>
    <source>
        <strain evidence="2">CHK189-12415</strain>
    </source>
</reference>
<dbReference type="Pfam" id="PF14238">
    <property type="entry name" value="DUF4340"/>
    <property type="match status" value="2"/>
</dbReference>
<reference evidence="2" key="1">
    <citation type="submission" date="2020-10" db="EMBL/GenBank/DDBJ databases">
        <authorList>
            <person name="Gilroy R."/>
        </authorList>
    </citation>
    <scope>NUCLEOTIDE SEQUENCE</scope>
    <source>
        <strain evidence="2">CHK189-12415</strain>
    </source>
</reference>
<accession>A0A9D1DYE7</accession>